<dbReference type="EMBL" id="MRZV01000269">
    <property type="protein sequence ID" value="PIK53910.1"/>
    <property type="molecule type" value="Genomic_DNA"/>
</dbReference>
<dbReference type="Proteomes" id="UP000230750">
    <property type="component" value="Unassembled WGS sequence"/>
</dbReference>
<dbReference type="PROSITE" id="PS50237">
    <property type="entry name" value="HECT"/>
    <property type="match status" value="1"/>
</dbReference>
<dbReference type="EC" id="2.3.2.26" evidence="3"/>
<dbReference type="InterPro" id="IPR050409">
    <property type="entry name" value="E3_ubiq-protein_ligase"/>
</dbReference>
<keyword evidence="5 6" id="KW-0833">Ubl conjugation pathway</keyword>
<dbReference type="AlphaFoldDB" id="A0A2G8L186"/>
<dbReference type="GO" id="GO:0006511">
    <property type="term" value="P:ubiquitin-dependent protein catabolic process"/>
    <property type="evidence" value="ECO:0007669"/>
    <property type="project" value="TreeGrafter"/>
</dbReference>
<keyword evidence="4" id="KW-0808">Transferase</keyword>
<dbReference type="GO" id="GO:0005737">
    <property type="term" value="C:cytoplasm"/>
    <property type="evidence" value="ECO:0007669"/>
    <property type="project" value="TreeGrafter"/>
</dbReference>
<proteinExistence type="predicted"/>
<dbReference type="InterPro" id="IPR035983">
    <property type="entry name" value="Hect_E3_ubiquitin_ligase"/>
</dbReference>
<evidence type="ECO:0000313" key="9">
    <source>
        <dbReference type="EMBL" id="PIK53910.1"/>
    </source>
</evidence>
<feature type="region of interest" description="Disordered" evidence="7">
    <location>
        <begin position="122"/>
        <end position="211"/>
    </location>
</feature>
<dbReference type="GO" id="GO:0000209">
    <property type="term" value="P:protein polyubiquitination"/>
    <property type="evidence" value="ECO:0007669"/>
    <property type="project" value="TreeGrafter"/>
</dbReference>
<dbReference type="PANTHER" id="PTHR11254">
    <property type="entry name" value="HECT DOMAIN UBIQUITIN-PROTEIN LIGASE"/>
    <property type="match status" value="1"/>
</dbReference>
<feature type="compositionally biased region" description="Basic and acidic residues" evidence="7">
    <location>
        <begin position="150"/>
        <end position="166"/>
    </location>
</feature>
<evidence type="ECO:0000256" key="1">
    <source>
        <dbReference type="ARBA" id="ARBA00000885"/>
    </source>
</evidence>
<evidence type="ECO:0000256" key="6">
    <source>
        <dbReference type="PROSITE-ProRule" id="PRU00104"/>
    </source>
</evidence>
<dbReference type="InterPro" id="IPR000569">
    <property type="entry name" value="HECT_dom"/>
</dbReference>
<evidence type="ECO:0000256" key="2">
    <source>
        <dbReference type="ARBA" id="ARBA00004906"/>
    </source>
</evidence>
<evidence type="ECO:0000256" key="5">
    <source>
        <dbReference type="ARBA" id="ARBA00022786"/>
    </source>
</evidence>
<evidence type="ECO:0000313" key="10">
    <source>
        <dbReference type="Proteomes" id="UP000230750"/>
    </source>
</evidence>
<keyword evidence="10" id="KW-1185">Reference proteome</keyword>
<evidence type="ECO:0000256" key="4">
    <source>
        <dbReference type="ARBA" id="ARBA00022679"/>
    </source>
</evidence>
<comment type="catalytic activity">
    <reaction evidence="1">
        <text>S-ubiquitinyl-[E2 ubiquitin-conjugating enzyme]-L-cysteine + [acceptor protein]-L-lysine = [E2 ubiquitin-conjugating enzyme]-L-cysteine + N(6)-ubiquitinyl-[acceptor protein]-L-lysine.</text>
        <dbReference type="EC" id="2.3.2.26"/>
    </reaction>
</comment>
<feature type="non-terminal residue" evidence="9">
    <location>
        <position position="1"/>
    </location>
</feature>
<feature type="compositionally biased region" description="Basic and acidic residues" evidence="7">
    <location>
        <begin position="178"/>
        <end position="187"/>
    </location>
</feature>
<dbReference type="Gene3D" id="3.90.1750.10">
    <property type="entry name" value="Hect, E3 ligase catalytic domains"/>
    <property type="match status" value="1"/>
</dbReference>
<dbReference type="Gene3D" id="3.30.2410.10">
    <property type="entry name" value="Hect, E3 ligase catalytic domain"/>
    <property type="match status" value="1"/>
</dbReference>
<dbReference type="Pfam" id="PF00632">
    <property type="entry name" value="HECT"/>
    <property type="match status" value="1"/>
</dbReference>
<comment type="caution">
    <text evidence="9">The sequence shown here is derived from an EMBL/GenBank/DDBJ whole genome shotgun (WGS) entry which is preliminary data.</text>
</comment>
<feature type="domain" description="HECT" evidence="8">
    <location>
        <begin position="272"/>
        <end position="303"/>
    </location>
</feature>
<comment type="caution">
    <text evidence="6">Lacks conserved residue(s) required for the propagation of feature annotation.</text>
</comment>
<protein>
    <recommendedName>
        <fullName evidence="3">HECT-type E3 ubiquitin transferase</fullName>
        <ecNumber evidence="3">2.3.2.26</ecNumber>
    </recommendedName>
</protein>
<evidence type="ECO:0000256" key="3">
    <source>
        <dbReference type="ARBA" id="ARBA00012485"/>
    </source>
</evidence>
<dbReference type="OrthoDB" id="10038899at2759"/>
<evidence type="ECO:0000259" key="8">
    <source>
        <dbReference type="PROSITE" id="PS50237"/>
    </source>
</evidence>
<sequence length="538" mass="60642">SPAHERPTLSGARMKSVLNRRWTLQQLDSFIQQSYPGISLGAIGLTYGFGTKARTLTRIRRRELHKVADIEAHVGQGKLYIFPNEDIESTGERVAQPSVAQPEIQEHEVTEQVVVEAAAPTTAGAAIQPLQTNGGERNNRNESTPPPAQTDEHERELPIPEAEGNHDASGTLPGQEPHTADHQRAREPVQPPRPVDTHHVESDSEEDLPDIALSGTPTVTFASSSIALMDHLRNDLDEAFTALERCLHDEIVQVTIRRNHVLNDVMEAYRNHENIHLKKLHVLFEGEDGADFGGLTRDMFSMFWTEAMKIYFSGEGAMVPKLPLHRQRALKGDYLTLGKILTHTACLVQVIPPRLSRTFLTMLVFDEPPSEEYLLCDFLDYVTPSERTLMRKALKKFNTLTECDKSKLLDLFSMYEFYETPKNEEIKYQLPTGHKVAAVIKCEGDLRPQEETVFWWLRDFVESLDVEDVADFLRFTTGSCVMPNTPITVAFLPSAKFPVVRTCGKLIQCPVNYTSKNELKREWRAILGNCEAFAMSLP</sequence>
<dbReference type="PANTHER" id="PTHR11254:SF67">
    <property type="entry name" value="E3 UBIQUITIN-PROTEIN LIGASE HUWE1"/>
    <property type="match status" value="1"/>
</dbReference>
<organism evidence="9 10">
    <name type="scientific">Stichopus japonicus</name>
    <name type="common">Sea cucumber</name>
    <dbReference type="NCBI Taxonomy" id="307972"/>
    <lineage>
        <taxon>Eukaryota</taxon>
        <taxon>Metazoa</taxon>
        <taxon>Echinodermata</taxon>
        <taxon>Eleutherozoa</taxon>
        <taxon>Echinozoa</taxon>
        <taxon>Holothuroidea</taxon>
        <taxon>Aspidochirotacea</taxon>
        <taxon>Aspidochirotida</taxon>
        <taxon>Stichopodidae</taxon>
        <taxon>Apostichopus</taxon>
    </lineage>
</organism>
<dbReference type="GO" id="GO:0061630">
    <property type="term" value="F:ubiquitin protein ligase activity"/>
    <property type="evidence" value="ECO:0007669"/>
    <property type="project" value="UniProtKB-EC"/>
</dbReference>
<gene>
    <name evidence="9" type="ORF">BSL78_09132</name>
</gene>
<name>A0A2G8L186_STIJA</name>
<reference evidence="9 10" key="1">
    <citation type="journal article" date="2017" name="PLoS Biol.">
        <title>The sea cucumber genome provides insights into morphological evolution and visceral regeneration.</title>
        <authorList>
            <person name="Zhang X."/>
            <person name="Sun L."/>
            <person name="Yuan J."/>
            <person name="Sun Y."/>
            <person name="Gao Y."/>
            <person name="Zhang L."/>
            <person name="Li S."/>
            <person name="Dai H."/>
            <person name="Hamel J.F."/>
            <person name="Liu C."/>
            <person name="Yu Y."/>
            <person name="Liu S."/>
            <person name="Lin W."/>
            <person name="Guo K."/>
            <person name="Jin S."/>
            <person name="Xu P."/>
            <person name="Storey K.B."/>
            <person name="Huan P."/>
            <person name="Zhang T."/>
            <person name="Zhou Y."/>
            <person name="Zhang J."/>
            <person name="Lin C."/>
            <person name="Li X."/>
            <person name="Xing L."/>
            <person name="Huo D."/>
            <person name="Sun M."/>
            <person name="Wang L."/>
            <person name="Mercier A."/>
            <person name="Li F."/>
            <person name="Yang H."/>
            <person name="Xiang J."/>
        </authorList>
    </citation>
    <scope>NUCLEOTIDE SEQUENCE [LARGE SCALE GENOMIC DNA]</scope>
    <source>
        <strain evidence="9">Shaxun</strain>
        <tissue evidence="9">Muscle</tissue>
    </source>
</reference>
<accession>A0A2G8L186</accession>
<dbReference type="SUPFAM" id="SSF56204">
    <property type="entry name" value="Hect, E3 ligase catalytic domain"/>
    <property type="match status" value="1"/>
</dbReference>
<comment type="pathway">
    <text evidence="2">Protein modification; protein ubiquitination.</text>
</comment>
<evidence type="ECO:0000256" key="7">
    <source>
        <dbReference type="SAM" id="MobiDB-lite"/>
    </source>
</evidence>